<dbReference type="Proteomes" id="UP000828390">
    <property type="component" value="Unassembled WGS sequence"/>
</dbReference>
<reference evidence="1" key="2">
    <citation type="submission" date="2020-11" db="EMBL/GenBank/DDBJ databases">
        <authorList>
            <person name="McCartney M.A."/>
            <person name="Auch B."/>
            <person name="Kono T."/>
            <person name="Mallez S."/>
            <person name="Becker A."/>
            <person name="Gohl D.M."/>
            <person name="Silverstein K.A.T."/>
            <person name="Koren S."/>
            <person name="Bechman K.B."/>
            <person name="Herman A."/>
            <person name="Abrahante J.E."/>
            <person name="Garbe J."/>
        </authorList>
    </citation>
    <scope>NUCLEOTIDE SEQUENCE</scope>
    <source>
        <strain evidence="1">Duluth1</strain>
        <tissue evidence="1">Whole animal</tissue>
    </source>
</reference>
<reference evidence="1" key="1">
    <citation type="journal article" date="2019" name="bioRxiv">
        <title>The Genome of the Zebra Mussel, Dreissena polymorpha: A Resource for Invasive Species Research.</title>
        <authorList>
            <person name="McCartney M.A."/>
            <person name="Auch B."/>
            <person name="Kono T."/>
            <person name="Mallez S."/>
            <person name="Zhang Y."/>
            <person name="Obille A."/>
            <person name="Becker A."/>
            <person name="Abrahante J.E."/>
            <person name="Garbe J."/>
            <person name="Badalamenti J.P."/>
            <person name="Herman A."/>
            <person name="Mangelson H."/>
            <person name="Liachko I."/>
            <person name="Sullivan S."/>
            <person name="Sone E.D."/>
            <person name="Koren S."/>
            <person name="Silverstein K.A.T."/>
            <person name="Beckman K.B."/>
            <person name="Gohl D.M."/>
        </authorList>
    </citation>
    <scope>NUCLEOTIDE SEQUENCE</scope>
    <source>
        <strain evidence="1">Duluth1</strain>
        <tissue evidence="1">Whole animal</tissue>
    </source>
</reference>
<sequence length="57" mass="6602">MEPVQLQTSLHMHAVCLRSYPVRNKVTEDFVVSLAAMVAPDQTVQMRRLLCRYVGRR</sequence>
<name>A0A9D4EA00_DREPO</name>
<proteinExistence type="predicted"/>
<keyword evidence="2" id="KW-1185">Reference proteome</keyword>
<comment type="caution">
    <text evidence="1">The sequence shown here is derived from an EMBL/GenBank/DDBJ whole genome shotgun (WGS) entry which is preliminary data.</text>
</comment>
<protein>
    <submittedName>
        <fullName evidence="1">Uncharacterized protein</fullName>
    </submittedName>
</protein>
<organism evidence="1 2">
    <name type="scientific">Dreissena polymorpha</name>
    <name type="common">Zebra mussel</name>
    <name type="synonym">Mytilus polymorpha</name>
    <dbReference type="NCBI Taxonomy" id="45954"/>
    <lineage>
        <taxon>Eukaryota</taxon>
        <taxon>Metazoa</taxon>
        <taxon>Spiralia</taxon>
        <taxon>Lophotrochozoa</taxon>
        <taxon>Mollusca</taxon>
        <taxon>Bivalvia</taxon>
        <taxon>Autobranchia</taxon>
        <taxon>Heteroconchia</taxon>
        <taxon>Euheterodonta</taxon>
        <taxon>Imparidentia</taxon>
        <taxon>Neoheterodontei</taxon>
        <taxon>Myida</taxon>
        <taxon>Dreissenoidea</taxon>
        <taxon>Dreissenidae</taxon>
        <taxon>Dreissena</taxon>
    </lineage>
</organism>
<accession>A0A9D4EA00</accession>
<gene>
    <name evidence="1" type="ORF">DPMN_175937</name>
</gene>
<evidence type="ECO:0000313" key="2">
    <source>
        <dbReference type="Proteomes" id="UP000828390"/>
    </source>
</evidence>
<dbReference type="EMBL" id="JAIWYP010000009">
    <property type="protein sequence ID" value="KAH3774555.1"/>
    <property type="molecule type" value="Genomic_DNA"/>
</dbReference>
<dbReference type="AlphaFoldDB" id="A0A9D4EA00"/>
<evidence type="ECO:0000313" key="1">
    <source>
        <dbReference type="EMBL" id="KAH3774555.1"/>
    </source>
</evidence>